<organism evidence="1">
    <name type="scientific">Auxenochlorella protothecoides</name>
    <name type="common">Green microalga</name>
    <name type="synonym">Chlorella protothecoides</name>
    <dbReference type="NCBI Taxonomy" id="3075"/>
    <lineage>
        <taxon>Eukaryota</taxon>
        <taxon>Viridiplantae</taxon>
        <taxon>Chlorophyta</taxon>
        <taxon>core chlorophytes</taxon>
        <taxon>Trebouxiophyceae</taxon>
        <taxon>Chlorellales</taxon>
        <taxon>Chlorellaceae</taxon>
        <taxon>Auxenochlorella</taxon>
    </lineage>
</organism>
<dbReference type="AlphaFoldDB" id="L7QL57"/>
<protein>
    <submittedName>
        <fullName evidence="1">Uncharacterized protein</fullName>
    </submittedName>
</protein>
<evidence type="ECO:0000313" key="1">
    <source>
        <dbReference type="EMBL" id="AGB85039.1"/>
    </source>
</evidence>
<accession>L7QL57</accession>
<dbReference type="EMBL" id="JX857663">
    <property type="protein sequence ID" value="AGB85039.1"/>
    <property type="molecule type" value="mRNA"/>
</dbReference>
<feature type="non-terminal residue" evidence="1">
    <location>
        <position position="108"/>
    </location>
</feature>
<name>L7QL57_AUXPR</name>
<sequence length="108" mass="12276">AVFTARTETVLYPIDMYCCASTHFGENQLAPGSTGISPLTTTHPPIFQHRSVRTFTWYHPSFILVMVRSPGFGSRKNDIVNIKIFDRPIQTRFRGFGIFPPRHFFVAG</sequence>
<feature type="non-terminal residue" evidence="1">
    <location>
        <position position="1"/>
    </location>
</feature>
<reference evidence="1" key="1">
    <citation type="submission" date="2012-09" db="EMBL/GenBank/DDBJ databases">
        <title>Characterization and regulation of ammonium transporter (CpAMT1) in oleaginous alga Chlorella protothecoides.</title>
        <authorList>
            <person name="Yan D."/>
            <person name="Dai J.B."/>
            <person name="Wu Q.Y."/>
        </authorList>
    </citation>
    <scope>NUCLEOTIDE SEQUENCE</scope>
    <source>
        <strain evidence="1">0710</strain>
    </source>
</reference>
<proteinExistence type="evidence at transcript level"/>